<protein>
    <submittedName>
        <fullName evidence="2">Uncharacterized protein</fullName>
    </submittedName>
</protein>
<feature type="compositionally biased region" description="Basic and acidic residues" evidence="1">
    <location>
        <begin position="107"/>
        <end position="116"/>
    </location>
</feature>
<organism evidence="2 3">
    <name type="scientific">Pseudonocardia sediminis</name>
    <dbReference type="NCBI Taxonomy" id="1397368"/>
    <lineage>
        <taxon>Bacteria</taxon>
        <taxon>Bacillati</taxon>
        <taxon>Actinomycetota</taxon>
        <taxon>Actinomycetes</taxon>
        <taxon>Pseudonocardiales</taxon>
        <taxon>Pseudonocardiaceae</taxon>
        <taxon>Pseudonocardia</taxon>
    </lineage>
</organism>
<sequence>MPVCALPDVGDLVTDARFPDRWLHDLRVQTLPHHAFRLFVIALTWSASNRTDGEIDRQHLRLLPCSAGQDSVDVLVRAKLWTERTTGYTIADFQTTQTSAAQLAAYERKTFQDRERQARKRARDRGESDRPRRDSLRDVAATSKDRTETGEARSRTSSERSSTDHYSGSDADSLYPSSGISDDDWDSEWAHEAS</sequence>
<reference evidence="2 3" key="1">
    <citation type="submission" date="2019-02" db="EMBL/GenBank/DDBJ databases">
        <title>Sequencing the genomes of 1000 actinobacteria strains.</title>
        <authorList>
            <person name="Klenk H.-P."/>
        </authorList>
    </citation>
    <scope>NUCLEOTIDE SEQUENCE [LARGE SCALE GENOMIC DNA]</scope>
    <source>
        <strain evidence="2 3">DSM 45779</strain>
    </source>
</reference>
<proteinExistence type="predicted"/>
<dbReference type="AlphaFoldDB" id="A0A4Q7V265"/>
<evidence type="ECO:0000313" key="3">
    <source>
        <dbReference type="Proteomes" id="UP000291591"/>
    </source>
</evidence>
<dbReference type="Proteomes" id="UP000291591">
    <property type="component" value="Unassembled WGS sequence"/>
</dbReference>
<feature type="compositionally biased region" description="Basic and acidic residues" evidence="1">
    <location>
        <begin position="124"/>
        <end position="163"/>
    </location>
</feature>
<accession>A0A4Q7V265</accession>
<comment type="caution">
    <text evidence="2">The sequence shown here is derived from an EMBL/GenBank/DDBJ whole genome shotgun (WGS) entry which is preliminary data.</text>
</comment>
<dbReference type="EMBL" id="SHKL01000001">
    <property type="protein sequence ID" value="RZT87558.1"/>
    <property type="molecule type" value="Genomic_DNA"/>
</dbReference>
<evidence type="ECO:0000313" key="2">
    <source>
        <dbReference type="EMBL" id="RZT87558.1"/>
    </source>
</evidence>
<feature type="region of interest" description="Disordered" evidence="1">
    <location>
        <begin position="107"/>
        <end position="194"/>
    </location>
</feature>
<keyword evidence="3" id="KW-1185">Reference proteome</keyword>
<evidence type="ECO:0000256" key="1">
    <source>
        <dbReference type="SAM" id="MobiDB-lite"/>
    </source>
</evidence>
<gene>
    <name evidence="2" type="ORF">EV383_4483</name>
</gene>
<name>A0A4Q7V265_PSEST</name>